<proteinExistence type="predicted"/>
<gene>
    <name evidence="1" type="ORF">FCULG_00010701</name>
    <name evidence="2" type="ORF">HYE67_004640</name>
</gene>
<protein>
    <submittedName>
        <fullName evidence="1">Uncharacterized protein</fullName>
    </submittedName>
</protein>
<dbReference type="EMBL" id="CP064748">
    <property type="protein sequence ID" value="QPC62409.1"/>
    <property type="molecule type" value="Genomic_DNA"/>
</dbReference>
<reference evidence="2" key="2">
    <citation type="submission" date="2020-11" db="EMBL/GenBank/DDBJ databases">
        <title>The chromosome-scale genome resource for two endophytic Fusarium species: F. culmorum and F. pseudograminearum.</title>
        <authorList>
            <person name="Yuan Z."/>
        </authorList>
    </citation>
    <scope>NUCLEOTIDE SEQUENCE</scope>
    <source>
        <strain evidence="2">Class2-1B</strain>
    </source>
</reference>
<accession>A0A2T4GZS5</accession>
<keyword evidence="3" id="KW-1185">Reference proteome</keyword>
<evidence type="ECO:0000313" key="1">
    <source>
        <dbReference type="EMBL" id="PTD09024.1"/>
    </source>
</evidence>
<sequence length="181" mass="20304">MLVALSQVLHVIITIMAIIWIRYNNGFSGGLFTLDHGEIRPHWMVQDVEARRMLECSWRVLGNLAETYKRGEATNDMGKQTFTSINGPIALFRGHTEQSNTRSQYCINLTVTTVKSITVELIPPQDGRPLGMCALLRLCPLFQVSKARKWSATEMTRPEDGIASHRDVGTTAHYIIACDVT</sequence>
<dbReference type="AlphaFoldDB" id="A0A2T4GZS5"/>
<evidence type="ECO:0000313" key="2">
    <source>
        <dbReference type="EMBL" id="QPC62409.1"/>
    </source>
</evidence>
<evidence type="ECO:0000313" key="3">
    <source>
        <dbReference type="Proteomes" id="UP000241587"/>
    </source>
</evidence>
<dbReference type="OMA" id="SATEMTR"/>
<dbReference type="Proteomes" id="UP000663297">
    <property type="component" value="Chromosome 2"/>
</dbReference>
<dbReference type="EMBL" id="PVEM01000004">
    <property type="protein sequence ID" value="PTD09024.1"/>
    <property type="molecule type" value="Genomic_DNA"/>
</dbReference>
<organism evidence="1 3">
    <name type="scientific">Fusarium culmorum</name>
    <dbReference type="NCBI Taxonomy" id="5516"/>
    <lineage>
        <taxon>Eukaryota</taxon>
        <taxon>Fungi</taxon>
        <taxon>Dikarya</taxon>
        <taxon>Ascomycota</taxon>
        <taxon>Pezizomycotina</taxon>
        <taxon>Sordariomycetes</taxon>
        <taxon>Hypocreomycetidae</taxon>
        <taxon>Hypocreales</taxon>
        <taxon>Nectriaceae</taxon>
        <taxon>Fusarium</taxon>
    </lineage>
</organism>
<dbReference type="OrthoDB" id="10279502at2759"/>
<name>A0A2T4GZS5_FUSCU</name>
<dbReference type="Proteomes" id="UP000241587">
    <property type="component" value="Unassembled WGS sequence"/>
</dbReference>
<reference evidence="1 3" key="1">
    <citation type="submission" date="2018-02" db="EMBL/GenBank/DDBJ databases">
        <title>Fusarium culmorum secondary metabolites in fungal-bacterial-plant interactions.</title>
        <authorList>
            <person name="Schmidt R."/>
        </authorList>
    </citation>
    <scope>NUCLEOTIDE SEQUENCE [LARGE SCALE GENOMIC DNA]</scope>
    <source>
        <strain evidence="1 3">PV</strain>
    </source>
</reference>